<dbReference type="PROSITE" id="PS51257">
    <property type="entry name" value="PROKAR_LIPOPROTEIN"/>
    <property type="match status" value="1"/>
</dbReference>
<evidence type="ECO:0000313" key="3">
    <source>
        <dbReference type="Proteomes" id="UP001524944"/>
    </source>
</evidence>
<proteinExistence type="predicted"/>
<comment type="caution">
    <text evidence="2">The sequence shown here is derived from an EMBL/GenBank/DDBJ whole genome shotgun (WGS) entry which is preliminary data.</text>
</comment>
<organism evidence="2 3">
    <name type="scientific">Dehalobacterium formicoaceticum</name>
    <dbReference type="NCBI Taxonomy" id="51515"/>
    <lineage>
        <taxon>Bacteria</taxon>
        <taxon>Bacillati</taxon>
        <taxon>Bacillota</taxon>
        <taxon>Clostridia</taxon>
        <taxon>Eubacteriales</taxon>
        <taxon>Peptococcaceae</taxon>
        <taxon>Dehalobacterium</taxon>
    </lineage>
</organism>
<evidence type="ECO:0000256" key="1">
    <source>
        <dbReference type="SAM" id="SignalP"/>
    </source>
</evidence>
<dbReference type="Proteomes" id="UP001524944">
    <property type="component" value="Unassembled WGS sequence"/>
</dbReference>
<dbReference type="RefSeq" id="WP_089611647.1">
    <property type="nucleotide sequence ID" value="NZ_CP022121.1"/>
</dbReference>
<dbReference type="NCBIfam" id="TIGR04223">
    <property type="entry name" value="quorum_AgrD"/>
    <property type="match status" value="1"/>
</dbReference>
<dbReference type="InterPro" id="IPR009229">
    <property type="entry name" value="AgrD"/>
</dbReference>
<protein>
    <submittedName>
        <fullName evidence="2">Cyclic lactone autoinducer peptide</fullName>
    </submittedName>
</protein>
<evidence type="ECO:0000313" key="2">
    <source>
        <dbReference type="EMBL" id="MCR6546249.1"/>
    </source>
</evidence>
<dbReference type="EMBL" id="JANPWE010000006">
    <property type="protein sequence ID" value="MCR6546249.1"/>
    <property type="molecule type" value="Genomic_DNA"/>
</dbReference>
<reference evidence="2 3" key="1">
    <citation type="submission" date="2022-08" db="EMBL/GenBank/DDBJ databases">
        <title>Proteogenomics of the novel Dehalobacterium formicoaceticum strain EZ94 highlights a key role of methyltransferases during anaerobic dichloromethane degradation.</title>
        <authorList>
            <person name="Wasmund K."/>
        </authorList>
    </citation>
    <scope>NUCLEOTIDE SEQUENCE [LARGE SCALE GENOMIC DNA]</scope>
    <source>
        <strain evidence="2 3">EZ94</strain>
    </source>
</reference>
<sequence>MKKTLLIALSSLLMLLASASSVFACAFWGYQPEVPKSLQK</sequence>
<name>A0ABT1Y8M7_9FIRM</name>
<gene>
    <name evidence="2" type="ORF">NVS47_12125</name>
</gene>
<keyword evidence="1" id="KW-0732">Signal</keyword>
<feature type="chain" id="PRO_5046349568" evidence="1">
    <location>
        <begin position="25"/>
        <end position="40"/>
    </location>
</feature>
<feature type="signal peptide" evidence="1">
    <location>
        <begin position="1"/>
        <end position="24"/>
    </location>
</feature>
<keyword evidence="3" id="KW-1185">Reference proteome</keyword>
<accession>A0ABT1Y8M7</accession>